<dbReference type="Gene3D" id="3.30.505.10">
    <property type="entry name" value="SH2 domain"/>
    <property type="match status" value="1"/>
</dbReference>
<feature type="domain" description="SH2" evidence="5">
    <location>
        <begin position="659"/>
        <end position="765"/>
    </location>
</feature>
<keyword evidence="7" id="KW-1185">Reference proteome</keyword>
<evidence type="ECO:0000256" key="2">
    <source>
        <dbReference type="ARBA" id="ARBA00022999"/>
    </source>
</evidence>
<evidence type="ECO:0000259" key="5">
    <source>
        <dbReference type="PROSITE" id="PS50001"/>
    </source>
</evidence>
<feature type="compositionally biased region" description="Polar residues" evidence="4">
    <location>
        <begin position="384"/>
        <end position="393"/>
    </location>
</feature>
<dbReference type="SUPFAM" id="SSF55550">
    <property type="entry name" value="SH2 domain"/>
    <property type="match status" value="1"/>
</dbReference>
<dbReference type="InterPro" id="IPR006020">
    <property type="entry name" value="PTB/PI_dom"/>
</dbReference>
<accession>A0AAN7ZR46</accession>
<feature type="compositionally biased region" description="Polar residues" evidence="4">
    <location>
        <begin position="542"/>
        <end position="551"/>
    </location>
</feature>
<dbReference type="PANTHER" id="PTHR45734">
    <property type="entry name" value="TENSIN"/>
    <property type="match status" value="1"/>
</dbReference>
<dbReference type="InterPro" id="IPR011993">
    <property type="entry name" value="PH-like_dom_sf"/>
</dbReference>
<dbReference type="SUPFAM" id="SSF50729">
    <property type="entry name" value="PH domain-like"/>
    <property type="match status" value="1"/>
</dbReference>
<name>A0AAN7ZR46_9COLE</name>
<dbReference type="Proteomes" id="UP001329430">
    <property type="component" value="Chromosome 3"/>
</dbReference>
<dbReference type="GO" id="GO:0005925">
    <property type="term" value="C:focal adhesion"/>
    <property type="evidence" value="ECO:0007669"/>
    <property type="project" value="TreeGrafter"/>
</dbReference>
<dbReference type="Gene3D" id="2.30.29.30">
    <property type="entry name" value="Pleckstrin-homology domain (PH domain)/Phosphotyrosine-binding domain (PTB)"/>
    <property type="match status" value="1"/>
</dbReference>
<dbReference type="InterPro" id="IPR036860">
    <property type="entry name" value="SH2_dom_sf"/>
</dbReference>
<evidence type="ECO:0000256" key="4">
    <source>
        <dbReference type="SAM" id="MobiDB-lite"/>
    </source>
</evidence>
<dbReference type="SMART" id="SM00252">
    <property type="entry name" value="SH2"/>
    <property type="match status" value="1"/>
</dbReference>
<reference evidence="6 7" key="1">
    <citation type="journal article" date="2024" name="Insects">
        <title>An Improved Chromosome-Level Genome Assembly of the Firefly Pyrocoelia pectoralis.</title>
        <authorList>
            <person name="Fu X."/>
            <person name="Meyer-Rochow V.B."/>
            <person name="Ballantyne L."/>
            <person name="Zhu X."/>
        </authorList>
    </citation>
    <scope>NUCLEOTIDE SEQUENCE [LARGE SCALE GENOMIC DNA]</scope>
    <source>
        <strain evidence="6">XCY_ONT2</strain>
    </source>
</reference>
<evidence type="ECO:0000313" key="6">
    <source>
        <dbReference type="EMBL" id="KAK5646403.1"/>
    </source>
</evidence>
<comment type="caution">
    <text evidence="6">The sequence shown here is derived from an EMBL/GenBank/DDBJ whole genome shotgun (WGS) entry which is preliminary data.</text>
</comment>
<keyword evidence="2 3" id="KW-0727">SH2 domain</keyword>
<feature type="region of interest" description="Disordered" evidence="4">
    <location>
        <begin position="1"/>
        <end position="39"/>
    </location>
</feature>
<dbReference type="InterPro" id="IPR000980">
    <property type="entry name" value="SH2"/>
</dbReference>
<protein>
    <recommendedName>
        <fullName evidence="5">SH2 domain-containing protein</fullName>
    </recommendedName>
</protein>
<dbReference type="InterPro" id="IPR051484">
    <property type="entry name" value="Tensin_PTEN_phosphatase"/>
</dbReference>
<evidence type="ECO:0000256" key="3">
    <source>
        <dbReference type="PROSITE-ProRule" id="PRU00191"/>
    </source>
</evidence>
<dbReference type="Pfam" id="PF08416">
    <property type="entry name" value="PTB"/>
    <property type="match status" value="1"/>
</dbReference>
<feature type="region of interest" description="Disordered" evidence="4">
    <location>
        <begin position="235"/>
        <end position="260"/>
    </location>
</feature>
<feature type="region of interest" description="Disordered" evidence="4">
    <location>
        <begin position="384"/>
        <end position="415"/>
    </location>
</feature>
<evidence type="ECO:0000313" key="7">
    <source>
        <dbReference type="Proteomes" id="UP001329430"/>
    </source>
</evidence>
<dbReference type="CDD" id="cd01213">
    <property type="entry name" value="PTB_tensin"/>
    <property type="match status" value="1"/>
</dbReference>
<comment type="similarity">
    <text evidence="1">Belongs to the PTEN phosphatase protein family.</text>
</comment>
<evidence type="ECO:0000256" key="1">
    <source>
        <dbReference type="ARBA" id="ARBA00007881"/>
    </source>
</evidence>
<gene>
    <name evidence="6" type="ORF">RI129_004867</name>
</gene>
<dbReference type="PANTHER" id="PTHR45734:SF10">
    <property type="entry name" value="BLISTERY, ISOFORM A"/>
    <property type="match status" value="1"/>
</dbReference>
<dbReference type="SMART" id="SM00462">
    <property type="entry name" value="PTB"/>
    <property type="match status" value="1"/>
</dbReference>
<organism evidence="6 7">
    <name type="scientific">Pyrocoelia pectoralis</name>
    <dbReference type="NCBI Taxonomy" id="417401"/>
    <lineage>
        <taxon>Eukaryota</taxon>
        <taxon>Metazoa</taxon>
        <taxon>Ecdysozoa</taxon>
        <taxon>Arthropoda</taxon>
        <taxon>Hexapoda</taxon>
        <taxon>Insecta</taxon>
        <taxon>Pterygota</taxon>
        <taxon>Neoptera</taxon>
        <taxon>Endopterygota</taxon>
        <taxon>Coleoptera</taxon>
        <taxon>Polyphaga</taxon>
        <taxon>Elateriformia</taxon>
        <taxon>Elateroidea</taxon>
        <taxon>Lampyridae</taxon>
        <taxon>Lampyrinae</taxon>
        <taxon>Pyrocoelia</taxon>
    </lineage>
</organism>
<dbReference type="AlphaFoldDB" id="A0AAN7ZR46"/>
<dbReference type="InterPro" id="IPR033929">
    <property type="entry name" value="Tensin_PTB"/>
</dbReference>
<dbReference type="InterPro" id="IPR013625">
    <property type="entry name" value="PTB"/>
</dbReference>
<feature type="compositionally biased region" description="Polar residues" evidence="4">
    <location>
        <begin position="1"/>
        <end position="29"/>
    </location>
</feature>
<feature type="region of interest" description="Disordered" evidence="4">
    <location>
        <begin position="511"/>
        <end position="584"/>
    </location>
</feature>
<dbReference type="EMBL" id="JAVRBK010000003">
    <property type="protein sequence ID" value="KAK5646403.1"/>
    <property type="molecule type" value="Genomic_DNA"/>
</dbReference>
<proteinExistence type="inferred from homology"/>
<sequence>MDSGISSAGHQQNAHTNASTSPPLTAQPSPLTPEDQHRELDELLTDMMLTVQSIPDVKPRQSPSVTNGSFNLEHVKYIDEEEDKNIPYHARQDSRPFSYGVNSSMINESKGGLSSPSLVRKASFNKSSGDTLKKVQTQVFPDSSYSSYPTYSTYNTSKYGTYSTTSSYNKKDPIDEIFTVSILNTNHQPYRREYREEYYKDEGKKYETMKRSLTDGSLRRAPEKIHEYKTSSSLVASPLSDGENLSPPGAFRTSPRSPEFHETYTTSNLTWLQKQQLKLKERREMQLRDERQPHETRLLSELRNIQARHIRPSASHRADGYTSDTTAFADDDEDFTVPLHINTMSRNVSSINSPPSGNTTMKTVYSTNERPFVAVKRIHEKFVQNSTSPSSALAENPMGHAIRSPSRGGPDSTDGLLSLVEQEQYFKQSPHPSTSPLVGISNSYKDTETQINKSSHGNSCIMNDNSRVDSSRHDALADLIASLSNGSDNSNDSPNSANAWQYRDESISSWRTQSVSEMESSPPHSVSPRPQTPAFPVHPRTPYTNASTPTVQFDLPSERLPPKSPTTQRKDRPISPSDLSNGTMEYSHTVLQRSTSATPTNYNYKENFSDGYQHSPVHNGSASPTVYYVNSRRSSAHSESPQEVSPAHVKFVRDTSKYWYKPTITREEAICLLRNQSPGTFVVRDSNSFPGAFGLALKVATLPSNVQTKSPSSDEYVRHFLIEPTSRGVRLKGCSNEPVFSSLSALIYQHSVTQMALPCRLMLPEGDVKQDNITTSSQAWLSQGAACNVLYLFSLDMESLTGPQAVRKTVIELFQKSPLPTATVVHIKVNGQGITLTDHKRKVFFRRHYPINTISYFGVDPDEHRWSVGNDEEGIPKSSNKIFGFVARKPASNADNQCHLFAELEPEQPATAIVNFVNKMLNASGTKANIV</sequence>
<dbReference type="Pfam" id="PF00017">
    <property type="entry name" value="SH2"/>
    <property type="match status" value="1"/>
</dbReference>
<feature type="compositionally biased region" description="Polar residues" evidence="4">
    <location>
        <begin position="511"/>
        <end position="524"/>
    </location>
</feature>
<dbReference type="PROSITE" id="PS50001">
    <property type="entry name" value="SH2"/>
    <property type="match status" value="1"/>
</dbReference>